<evidence type="ECO:0000313" key="1">
    <source>
        <dbReference type="EMBL" id="AYV78144.1"/>
    </source>
</evidence>
<protein>
    <submittedName>
        <fullName evidence="1">Uncharacterized protein</fullName>
    </submittedName>
</protein>
<sequence length="306" mass="35307">MARVTESKNSGEIPLNTTEPLSSHEDFLVNCNKKRNLVEGLSAKYILASIIAFSGEDITLVSNFLGAITSKRSEECPDLQYAVERFNKYCKPIICFPPVDIAGIASPEEAIDYILYNILCEQDIRKWFADTQACYSSMEWKVFKKEEIREKLQYPNVRILRISLLLIVGGVKFRFPTALAMIRFMATCLVDVYDSCKEERAEDLGLASKMSWHQLRDRNELVSGDPDEITNQTLVEYFKEFTDLMDEESTSILNQRIDDERTDDFDDWSDDGLTYSNDDINNYYGPNKCCRECLFPRCTRQLVWSK</sequence>
<name>A0A3G4ZUZ4_9VIRU</name>
<gene>
    <name evidence="1" type="ORF">Edafosvirus5_62</name>
</gene>
<organism evidence="1">
    <name type="scientific">Edafosvirus sp</name>
    <dbReference type="NCBI Taxonomy" id="2487765"/>
    <lineage>
        <taxon>Viruses</taxon>
        <taxon>Varidnaviria</taxon>
        <taxon>Bamfordvirae</taxon>
        <taxon>Nucleocytoviricota</taxon>
        <taxon>Megaviricetes</taxon>
        <taxon>Imitervirales</taxon>
        <taxon>Mimiviridae</taxon>
        <taxon>Klosneuvirinae</taxon>
    </lineage>
</organism>
<dbReference type="EMBL" id="MK072070">
    <property type="protein sequence ID" value="AYV78144.1"/>
    <property type="molecule type" value="Genomic_DNA"/>
</dbReference>
<reference evidence="1" key="1">
    <citation type="submission" date="2018-10" db="EMBL/GenBank/DDBJ databases">
        <title>Hidden diversity of soil giant viruses.</title>
        <authorList>
            <person name="Schulz F."/>
            <person name="Alteio L."/>
            <person name="Goudeau D."/>
            <person name="Ryan E.M."/>
            <person name="Malmstrom R.R."/>
            <person name="Blanchard J."/>
            <person name="Woyke T."/>
        </authorList>
    </citation>
    <scope>NUCLEOTIDE SEQUENCE</scope>
    <source>
        <strain evidence="1">EDV1</strain>
    </source>
</reference>
<accession>A0A3G4ZUZ4</accession>
<proteinExistence type="predicted"/>